<evidence type="ECO:0000313" key="2">
    <source>
        <dbReference type="Proteomes" id="UP000288079"/>
    </source>
</evidence>
<dbReference type="InterPro" id="IPR036737">
    <property type="entry name" value="OmpA-like_sf"/>
</dbReference>
<dbReference type="Gene3D" id="3.30.1330.60">
    <property type="entry name" value="OmpA-like domain"/>
    <property type="match status" value="1"/>
</dbReference>
<sequence>MLADLSLQAKDKPFQLIRALLYRMERADSCMVLDMNVNLRGVKLAPDCTVYLIPRIFSASDSLDLPPVMLNGPQSDLMYRRRKALGKFIEPTPYEPYAVLREGDHELPVVNYRKDDIDWQPWMDGADIKILYRSYNADDRLVPIRAEFERIPPVIVEKIIHDTIIIHDTLRIERTVDRPMYVQAPAPVVEKQKETVIEHAGYRADIYFPVGGMKILPEHELNREAWHAFVSEIDSLSANSGNTVLGITVTGYSSPEGSYQSNDVIAKRRALALKSFLETKYNSTQVEIRTEWVAEDWDRLAEVVRASDMDDRDKILDIIENVDVFKGRENRLKSLSGGKSWAYMLKEYFPKLRCASCRIGYLKRIEK</sequence>
<reference evidence="1 2" key="1">
    <citation type="submission" date="2018-10" db="EMBL/GenBank/DDBJ databases">
        <title>Draft Genome Sequence of Bacteroides sp. KCTC 15687.</title>
        <authorList>
            <person name="Yu S.Y."/>
            <person name="Kim J.S."/>
            <person name="Oh B.S."/>
            <person name="Park S.H."/>
            <person name="Kang S.W."/>
            <person name="Park J.E."/>
            <person name="Choi S.H."/>
            <person name="Han K.I."/>
            <person name="Lee K.C."/>
            <person name="Eom M.K."/>
            <person name="Suh M.K."/>
            <person name="Lee D.H."/>
            <person name="Yoon H."/>
            <person name="Kim B."/>
            <person name="Yang S.J."/>
            <person name="Lee J.S."/>
            <person name="Lee J.H."/>
        </authorList>
    </citation>
    <scope>NUCLEOTIDE SEQUENCE [LARGE SCALE GENOMIC DNA]</scope>
    <source>
        <strain evidence="1 2">KCTC 15687</strain>
    </source>
</reference>
<evidence type="ECO:0000313" key="1">
    <source>
        <dbReference type="EMBL" id="GCB34790.1"/>
    </source>
</evidence>
<dbReference type="SUPFAM" id="SSF103088">
    <property type="entry name" value="OmpA-like"/>
    <property type="match status" value="1"/>
</dbReference>
<accession>A0A401LT78</accession>
<comment type="caution">
    <text evidence="1">The sequence shown here is derived from an EMBL/GenBank/DDBJ whole genome shotgun (WGS) entry which is preliminary data.</text>
</comment>
<dbReference type="AlphaFoldDB" id="A0A401LT78"/>
<name>A0A401LT78_9BACE</name>
<proteinExistence type="predicted"/>
<keyword evidence="2" id="KW-1185">Reference proteome</keyword>
<organism evidence="1 2">
    <name type="scientific">Bacteroides faecalis</name>
    <dbReference type="NCBI Taxonomy" id="2447885"/>
    <lineage>
        <taxon>Bacteria</taxon>
        <taxon>Pseudomonadati</taxon>
        <taxon>Bacteroidota</taxon>
        <taxon>Bacteroidia</taxon>
        <taxon>Bacteroidales</taxon>
        <taxon>Bacteroidaceae</taxon>
        <taxon>Bacteroides</taxon>
    </lineage>
</organism>
<protein>
    <recommendedName>
        <fullName evidence="3">OmpA-like domain-containing protein</fullName>
    </recommendedName>
</protein>
<dbReference type="Proteomes" id="UP000288079">
    <property type="component" value="Unassembled WGS sequence"/>
</dbReference>
<evidence type="ECO:0008006" key="3">
    <source>
        <dbReference type="Google" id="ProtNLM"/>
    </source>
</evidence>
<gene>
    <name evidence="1" type="ORF">KGMB02408_17350</name>
</gene>
<dbReference type="EMBL" id="BHWB01000004">
    <property type="protein sequence ID" value="GCB34790.1"/>
    <property type="molecule type" value="Genomic_DNA"/>
</dbReference>